<feature type="binding site" evidence="15">
    <location>
        <position position="192"/>
    </location>
    <ligand>
        <name>uracil</name>
        <dbReference type="ChEBI" id="CHEBI:17568"/>
    </ligand>
</feature>
<dbReference type="InterPro" id="IPR000836">
    <property type="entry name" value="PRTase_dom"/>
</dbReference>
<keyword evidence="5 15" id="KW-0328">Glycosyltransferase</keyword>
<dbReference type="InterPro" id="IPR050054">
    <property type="entry name" value="UPRTase/APRTase"/>
</dbReference>
<dbReference type="HAMAP" id="MF_01218_B">
    <property type="entry name" value="Upp_B"/>
    <property type="match status" value="1"/>
</dbReference>
<evidence type="ECO:0000256" key="5">
    <source>
        <dbReference type="ARBA" id="ARBA00022676"/>
    </source>
</evidence>
<dbReference type="GO" id="GO:0044206">
    <property type="term" value="P:UMP salvage"/>
    <property type="evidence" value="ECO:0007669"/>
    <property type="project" value="UniProtKB-UniRule"/>
</dbReference>
<dbReference type="Gene3D" id="3.40.50.2020">
    <property type="match status" value="1"/>
</dbReference>
<keyword evidence="9 15" id="KW-0342">GTP-binding</keyword>
<comment type="caution">
    <text evidence="17">The sequence shown here is derived from an EMBL/GenBank/DDBJ whole genome shotgun (WGS) entry which is preliminary data.</text>
</comment>
<dbReference type="EMBL" id="PKTG01000097">
    <property type="protein sequence ID" value="PLX17017.1"/>
    <property type="molecule type" value="Genomic_DNA"/>
</dbReference>
<accession>A0A2N5ZEC1</accession>
<dbReference type="GO" id="GO:0006223">
    <property type="term" value="P:uracil salvage"/>
    <property type="evidence" value="ECO:0007669"/>
    <property type="project" value="InterPro"/>
</dbReference>
<dbReference type="InterPro" id="IPR034332">
    <property type="entry name" value="Upp_B"/>
</dbReference>
<comment type="cofactor">
    <cofactor evidence="15">
        <name>Mg(2+)</name>
        <dbReference type="ChEBI" id="CHEBI:18420"/>
    </cofactor>
    <text evidence="15">Binds 1 Mg(2+) ion per subunit. The magnesium is bound as Mg-PRPP.</text>
</comment>
<dbReference type="GO" id="GO:0000287">
    <property type="term" value="F:magnesium ion binding"/>
    <property type="evidence" value="ECO:0007669"/>
    <property type="project" value="UniProtKB-UniRule"/>
</dbReference>
<dbReference type="SUPFAM" id="SSF53271">
    <property type="entry name" value="PRTase-like"/>
    <property type="match status" value="1"/>
</dbReference>
<dbReference type="AlphaFoldDB" id="A0A2N5ZEC1"/>
<sequence>MITVVDHSLIKHKLAYVRDKKTTNKDFRELISEIALLLTYEATRKLSTVKKTVETPIMEAECEVVKGRKPVIVPILRAGLGMVDGILKVMPMAKTGHIGLYRDPVTYQPVEYFCKMPDSLEERQIFLVDPMLATGVSASAAIDILKKHNAQKIKFLCILSCPEGAAYLEEKHPDVDIFTAAMDIKLNNKKYILPGLGDAGDRIFVTI</sequence>
<evidence type="ECO:0000256" key="14">
    <source>
        <dbReference type="ARBA" id="ARBA00079807"/>
    </source>
</evidence>
<protein>
    <recommendedName>
        <fullName evidence="13 15">Uracil phosphoribosyltransferase</fullName>
        <ecNumber evidence="3 15">2.4.2.9</ecNumber>
    </recommendedName>
    <alternativeName>
        <fullName evidence="10 15">UMP pyrophosphorylase</fullName>
    </alternativeName>
    <alternativeName>
        <fullName evidence="14 15">UPRTase</fullName>
    </alternativeName>
</protein>
<dbReference type="NCBIfam" id="NF001097">
    <property type="entry name" value="PRK00129.1"/>
    <property type="match status" value="1"/>
</dbReference>
<dbReference type="InterPro" id="IPR029057">
    <property type="entry name" value="PRTase-like"/>
</dbReference>
<dbReference type="NCBIfam" id="TIGR01091">
    <property type="entry name" value="upp"/>
    <property type="match status" value="1"/>
</dbReference>
<dbReference type="Pfam" id="PF14681">
    <property type="entry name" value="UPRTase"/>
    <property type="match status" value="1"/>
</dbReference>
<keyword evidence="6 15" id="KW-0808">Transferase</keyword>
<evidence type="ECO:0000256" key="8">
    <source>
        <dbReference type="ARBA" id="ARBA00022842"/>
    </source>
</evidence>
<keyword evidence="8 15" id="KW-0460">Magnesium</keyword>
<evidence type="ECO:0000256" key="13">
    <source>
        <dbReference type="ARBA" id="ARBA00072146"/>
    </source>
</evidence>
<gene>
    <name evidence="15" type="primary">upp</name>
    <name evidence="17" type="ORF">C0601_08550</name>
</gene>
<comment type="activity regulation">
    <text evidence="15">Allosterically activated by GTP.</text>
</comment>
<dbReference type="GO" id="GO:0005737">
    <property type="term" value="C:cytoplasm"/>
    <property type="evidence" value="ECO:0007669"/>
    <property type="project" value="UniProtKB-ARBA"/>
</dbReference>
<evidence type="ECO:0000256" key="9">
    <source>
        <dbReference type="ARBA" id="ARBA00023134"/>
    </source>
</evidence>
<keyword evidence="7 15" id="KW-0547">Nucleotide-binding</keyword>
<comment type="pathway">
    <text evidence="1 15">Pyrimidine metabolism; UMP biosynthesis via salvage pathway; UMP from uracil: step 1/1.</text>
</comment>
<evidence type="ECO:0000256" key="4">
    <source>
        <dbReference type="ARBA" id="ARBA00022533"/>
    </source>
</evidence>
<reference evidence="17 18" key="1">
    <citation type="submission" date="2017-11" db="EMBL/GenBank/DDBJ databases">
        <title>Genome-resolved metagenomics identifies genetic mobility, metabolic interactions, and unexpected diversity in perchlorate-reducing communities.</title>
        <authorList>
            <person name="Barnum T.P."/>
            <person name="Figueroa I.A."/>
            <person name="Carlstrom C.I."/>
            <person name="Lucas L.N."/>
            <person name="Engelbrektson A.L."/>
            <person name="Coates J.D."/>
        </authorList>
    </citation>
    <scope>NUCLEOTIDE SEQUENCE [LARGE SCALE GENOMIC DNA]</scope>
    <source>
        <strain evidence="17">BM706</strain>
    </source>
</reference>
<evidence type="ECO:0000256" key="6">
    <source>
        <dbReference type="ARBA" id="ARBA00022679"/>
    </source>
</evidence>
<dbReference type="CDD" id="cd06223">
    <property type="entry name" value="PRTases_typeI"/>
    <property type="match status" value="1"/>
</dbReference>
<evidence type="ECO:0000256" key="15">
    <source>
        <dbReference type="HAMAP-Rule" id="MF_01218"/>
    </source>
</evidence>
<dbReference type="GO" id="GO:0004845">
    <property type="term" value="F:uracil phosphoribosyltransferase activity"/>
    <property type="evidence" value="ECO:0007669"/>
    <property type="project" value="UniProtKB-UniRule"/>
</dbReference>
<evidence type="ECO:0000256" key="1">
    <source>
        <dbReference type="ARBA" id="ARBA00005180"/>
    </source>
</evidence>
<dbReference type="InterPro" id="IPR005765">
    <property type="entry name" value="UPRT"/>
</dbReference>
<evidence type="ECO:0000313" key="18">
    <source>
        <dbReference type="Proteomes" id="UP000234857"/>
    </source>
</evidence>
<feature type="binding site" evidence="15">
    <location>
        <begin position="197"/>
        <end position="199"/>
    </location>
    <ligand>
        <name>uracil</name>
        <dbReference type="ChEBI" id="CHEBI:17568"/>
    </ligand>
</feature>
<evidence type="ECO:0000256" key="12">
    <source>
        <dbReference type="ARBA" id="ARBA00056901"/>
    </source>
</evidence>
<feature type="binding site" evidence="15">
    <location>
        <position position="77"/>
    </location>
    <ligand>
        <name>5-phospho-alpha-D-ribose 1-diphosphate</name>
        <dbReference type="ChEBI" id="CHEBI:58017"/>
    </ligand>
</feature>
<dbReference type="FunFam" id="3.40.50.2020:FF:000003">
    <property type="entry name" value="Uracil phosphoribosyltransferase"/>
    <property type="match status" value="1"/>
</dbReference>
<feature type="binding site" evidence="15">
    <location>
        <position position="198"/>
    </location>
    <ligand>
        <name>5-phospho-alpha-D-ribose 1-diphosphate</name>
        <dbReference type="ChEBI" id="CHEBI:58017"/>
    </ligand>
</feature>
<comment type="function">
    <text evidence="12 15">Catalyzes the conversion of uracil and 5-phospho-alpha-D-ribose 1-diphosphate (PRPP) to UMP and diphosphate.</text>
</comment>
<dbReference type="Proteomes" id="UP000234857">
    <property type="component" value="Unassembled WGS sequence"/>
</dbReference>
<dbReference type="GO" id="GO:0005525">
    <property type="term" value="F:GTP binding"/>
    <property type="evidence" value="ECO:0007669"/>
    <property type="project" value="UniProtKB-KW"/>
</dbReference>
<keyword evidence="4 15" id="KW-0021">Allosteric enzyme</keyword>
<evidence type="ECO:0000256" key="11">
    <source>
        <dbReference type="ARBA" id="ARBA00052919"/>
    </source>
</evidence>
<feature type="binding site" evidence="15">
    <location>
        <position position="102"/>
    </location>
    <ligand>
        <name>5-phospho-alpha-D-ribose 1-diphosphate</name>
        <dbReference type="ChEBI" id="CHEBI:58017"/>
    </ligand>
</feature>
<evidence type="ECO:0000313" key="17">
    <source>
        <dbReference type="EMBL" id="PLX17017.1"/>
    </source>
</evidence>
<proteinExistence type="inferred from homology"/>
<feature type="binding site" evidence="15">
    <location>
        <begin position="129"/>
        <end position="137"/>
    </location>
    <ligand>
        <name>5-phospho-alpha-D-ribose 1-diphosphate</name>
        <dbReference type="ChEBI" id="CHEBI:58017"/>
    </ligand>
</feature>
<evidence type="ECO:0000259" key="16">
    <source>
        <dbReference type="Pfam" id="PF14681"/>
    </source>
</evidence>
<dbReference type="UniPathway" id="UPA00574">
    <property type="reaction ID" value="UER00636"/>
</dbReference>
<feature type="domain" description="Phosphoribosyltransferase" evidence="16">
    <location>
        <begin position="4"/>
        <end position="206"/>
    </location>
</feature>
<dbReference type="PANTHER" id="PTHR32315">
    <property type="entry name" value="ADENINE PHOSPHORIBOSYLTRANSFERASE"/>
    <property type="match status" value="1"/>
</dbReference>
<dbReference type="EC" id="2.4.2.9" evidence="3 15"/>
<comment type="similarity">
    <text evidence="2 15">Belongs to the UPRTase family.</text>
</comment>
<name>A0A2N5ZEC1_MUIH1</name>
<dbReference type="PANTHER" id="PTHR32315:SF4">
    <property type="entry name" value="URACIL PHOSPHORIBOSYLTRANSFERASE, CHLOROPLASTIC"/>
    <property type="match status" value="1"/>
</dbReference>
<comment type="catalytic activity">
    <reaction evidence="11 15">
        <text>UMP + diphosphate = 5-phospho-alpha-D-ribose 1-diphosphate + uracil</text>
        <dbReference type="Rhea" id="RHEA:13017"/>
        <dbReference type="ChEBI" id="CHEBI:17568"/>
        <dbReference type="ChEBI" id="CHEBI:33019"/>
        <dbReference type="ChEBI" id="CHEBI:57865"/>
        <dbReference type="ChEBI" id="CHEBI:58017"/>
        <dbReference type="EC" id="2.4.2.9"/>
    </reaction>
</comment>
<evidence type="ECO:0000256" key="3">
    <source>
        <dbReference type="ARBA" id="ARBA00011894"/>
    </source>
</evidence>
<organism evidence="17 18">
    <name type="scientific">Muiribacterium halophilum</name>
    <dbReference type="NCBI Taxonomy" id="2053465"/>
    <lineage>
        <taxon>Bacteria</taxon>
        <taxon>Candidatus Muiribacteriota</taxon>
        <taxon>Candidatus Muiribacteriia</taxon>
        <taxon>Candidatus Muiribacteriales</taxon>
        <taxon>Candidatus Muiribacteriaceae</taxon>
        <taxon>Candidatus Muiribacterium</taxon>
    </lineage>
</organism>
<evidence type="ECO:0000256" key="2">
    <source>
        <dbReference type="ARBA" id="ARBA00009516"/>
    </source>
</evidence>
<evidence type="ECO:0000256" key="7">
    <source>
        <dbReference type="ARBA" id="ARBA00022741"/>
    </source>
</evidence>
<evidence type="ECO:0000256" key="10">
    <source>
        <dbReference type="ARBA" id="ARBA00031082"/>
    </source>
</evidence>